<dbReference type="Proteomes" id="UP000183192">
    <property type="component" value="Unassembled WGS sequence"/>
</dbReference>
<evidence type="ECO:0000256" key="3">
    <source>
        <dbReference type="ARBA" id="ARBA00022692"/>
    </source>
</evidence>
<evidence type="ECO:0000256" key="4">
    <source>
        <dbReference type="ARBA" id="ARBA00022989"/>
    </source>
</evidence>
<protein>
    <recommendedName>
        <fullName evidence="9">Type II secretion system protein GspG C-terminal domain-containing protein</fullName>
    </recommendedName>
</protein>
<dbReference type="EMBL" id="MNUU01000074">
    <property type="protein sequence ID" value="OIO06599.1"/>
    <property type="molecule type" value="Genomic_DNA"/>
</dbReference>
<gene>
    <name evidence="7" type="ORF">AUJ27_03855</name>
</gene>
<evidence type="ECO:0008006" key="9">
    <source>
        <dbReference type="Google" id="ProtNLM"/>
    </source>
</evidence>
<name>A0A1J4T8P0_9BACT</name>
<organism evidence="7 8">
    <name type="scientific">Candidatus Falkowbacteria bacterium CG1_02_37_44</name>
    <dbReference type="NCBI Taxonomy" id="1805146"/>
    <lineage>
        <taxon>Bacteria</taxon>
        <taxon>Candidatus Falkowiibacteriota</taxon>
    </lineage>
</organism>
<dbReference type="NCBIfam" id="TIGR02532">
    <property type="entry name" value="IV_pilin_GFxxxE"/>
    <property type="match status" value="1"/>
</dbReference>
<dbReference type="AlphaFoldDB" id="A0A1J4T8P0"/>
<dbReference type="InterPro" id="IPR045584">
    <property type="entry name" value="Pilin-like"/>
</dbReference>
<keyword evidence="3 6" id="KW-0812">Transmembrane</keyword>
<keyword evidence="5 6" id="KW-0472">Membrane</keyword>
<evidence type="ECO:0000256" key="2">
    <source>
        <dbReference type="ARBA" id="ARBA00022481"/>
    </source>
</evidence>
<dbReference type="PANTHER" id="PTHR30093:SF44">
    <property type="entry name" value="TYPE II SECRETION SYSTEM CORE PROTEIN G"/>
    <property type="match status" value="1"/>
</dbReference>
<accession>A0A1J4T8P0</accession>
<keyword evidence="2" id="KW-0488">Methylation</keyword>
<reference evidence="7 8" key="1">
    <citation type="journal article" date="2016" name="Environ. Microbiol.">
        <title>Genomic resolution of a cold subsurface aquifer community provides metabolic insights for novel microbes adapted to high CO concentrations.</title>
        <authorList>
            <person name="Probst A.J."/>
            <person name="Castelle C.J."/>
            <person name="Singh A."/>
            <person name="Brown C.T."/>
            <person name="Anantharaman K."/>
            <person name="Sharon I."/>
            <person name="Hug L.A."/>
            <person name="Burstein D."/>
            <person name="Emerson J.B."/>
            <person name="Thomas B.C."/>
            <person name="Banfield J.F."/>
        </authorList>
    </citation>
    <scope>NUCLEOTIDE SEQUENCE [LARGE SCALE GENOMIC DNA]</scope>
    <source>
        <strain evidence="7">CG1_02_37_44</strain>
    </source>
</reference>
<evidence type="ECO:0000256" key="1">
    <source>
        <dbReference type="ARBA" id="ARBA00004167"/>
    </source>
</evidence>
<dbReference type="InterPro" id="IPR012902">
    <property type="entry name" value="N_methyl_site"/>
</dbReference>
<dbReference type="PRINTS" id="PR00813">
    <property type="entry name" value="BCTERIALGSPG"/>
</dbReference>
<dbReference type="Gene3D" id="3.30.700.10">
    <property type="entry name" value="Glycoprotein, Type 4 Pilin"/>
    <property type="match status" value="1"/>
</dbReference>
<evidence type="ECO:0000256" key="6">
    <source>
        <dbReference type="SAM" id="Phobius"/>
    </source>
</evidence>
<comment type="caution">
    <text evidence="7">The sequence shown here is derived from an EMBL/GenBank/DDBJ whole genome shotgun (WGS) entry which is preliminary data.</text>
</comment>
<evidence type="ECO:0000256" key="5">
    <source>
        <dbReference type="ARBA" id="ARBA00023136"/>
    </source>
</evidence>
<dbReference type="Pfam" id="PF07963">
    <property type="entry name" value="N_methyl"/>
    <property type="match status" value="1"/>
</dbReference>
<comment type="subcellular location">
    <subcellularLocation>
        <location evidence="1">Membrane</location>
        <topology evidence="1">Single-pass membrane protein</topology>
    </subcellularLocation>
</comment>
<sequence length="222" mass="24953">MLNKNKNGYTLIELLFVVVIIGLISTVAIVSFNNSRAKARDAKLLNDVYVLQKALDMYFDDHGEYPPHTGDEGVNLAWGMWAGSRYTGIKGDATEAVFKNAMQQYMAHLPNPEGYYTTDKGAGWNWWWGTHYSRIQYRLITNTGSGNVYWVVNNFLGGATIDWGNGNIHTYPNRGMGNCQASLKNCYSIYVRTETDTDLGNAGDPHAILSSGYVTNYDFWLF</sequence>
<dbReference type="SUPFAM" id="SSF54523">
    <property type="entry name" value="Pili subunits"/>
    <property type="match status" value="1"/>
</dbReference>
<dbReference type="InterPro" id="IPR000983">
    <property type="entry name" value="Bac_GSPG_pilin"/>
</dbReference>
<dbReference type="GO" id="GO:0015627">
    <property type="term" value="C:type II protein secretion system complex"/>
    <property type="evidence" value="ECO:0007669"/>
    <property type="project" value="InterPro"/>
</dbReference>
<evidence type="ECO:0000313" key="8">
    <source>
        <dbReference type="Proteomes" id="UP000183192"/>
    </source>
</evidence>
<dbReference type="GO" id="GO:0016020">
    <property type="term" value="C:membrane"/>
    <property type="evidence" value="ECO:0007669"/>
    <property type="project" value="UniProtKB-SubCell"/>
</dbReference>
<dbReference type="STRING" id="1805146.AUJ27_03855"/>
<keyword evidence="4 6" id="KW-1133">Transmembrane helix</keyword>
<dbReference type="PANTHER" id="PTHR30093">
    <property type="entry name" value="GENERAL SECRETION PATHWAY PROTEIN G"/>
    <property type="match status" value="1"/>
</dbReference>
<feature type="transmembrane region" description="Helical" evidence="6">
    <location>
        <begin position="12"/>
        <end position="33"/>
    </location>
</feature>
<proteinExistence type="predicted"/>
<dbReference type="GO" id="GO:0015628">
    <property type="term" value="P:protein secretion by the type II secretion system"/>
    <property type="evidence" value="ECO:0007669"/>
    <property type="project" value="InterPro"/>
</dbReference>
<evidence type="ECO:0000313" key="7">
    <source>
        <dbReference type="EMBL" id="OIO06599.1"/>
    </source>
</evidence>